<dbReference type="EnsemblFungi" id="PTTG_25555-t43_1">
    <property type="protein sequence ID" value="PTTG_25555-t43_1-p1"/>
    <property type="gene ID" value="PTTG_25555"/>
</dbReference>
<dbReference type="AlphaFoldDB" id="A0A180H2Q4"/>
<evidence type="ECO:0000313" key="4">
    <source>
        <dbReference type="Proteomes" id="UP000005240"/>
    </source>
</evidence>
<dbReference type="Proteomes" id="UP000005240">
    <property type="component" value="Unassembled WGS sequence"/>
</dbReference>
<keyword evidence="4" id="KW-1185">Reference proteome</keyword>
<protein>
    <submittedName>
        <fullName evidence="2 3">Uncharacterized protein</fullName>
    </submittedName>
</protein>
<evidence type="ECO:0000256" key="1">
    <source>
        <dbReference type="SAM" id="MobiDB-lite"/>
    </source>
</evidence>
<accession>A0A180H2Q4</accession>
<evidence type="ECO:0000313" key="2">
    <source>
        <dbReference type="EMBL" id="OAV98898.1"/>
    </source>
</evidence>
<reference evidence="3 4" key="3">
    <citation type="journal article" date="2017" name="G3 (Bethesda)">
        <title>Comparative analysis highlights variable genome content of wheat rusts and divergence of the mating loci.</title>
        <authorList>
            <person name="Cuomo C.A."/>
            <person name="Bakkeren G."/>
            <person name="Khalil H.B."/>
            <person name="Panwar V."/>
            <person name="Joly D."/>
            <person name="Linning R."/>
            <person name="Sakthikumar S."/>
            <person name="Song X."/>
            <person name="Adiconis X."/>
            <person name="Fan L."/>
            <person name="Goldberg J.M."/>
            <person name="Levin J.Z."/>
            <person name="Young S."/>
            <person name="Zeng Q."/>
            <person name="Anikster Y."/>
            <person name="Bruce M."/>
            <person name="Wang M."/>
            <person name="Yin C."/>
            <person name="McCallum B."/>
            <person name="Szabo L.J."/>
            <person name="Hulbert S."/>
            <person name="Chen X."/>
            <person name="Fellers J.P."/>
        </authorList>
    </citation>
    <scope>NUCLEOTIDE SEQUENCE</scope>
    <source>
        <strain evidence="3">isolate 1-1 / race 1 (BBBD)</strain>
        <strain evidence="4">Isolate 1-1 / race 1 (BBBD)</strain>
    </source>
</reference>
<feature type="region of interest" description="Disordered" evidence="1">
    <location>
        <begin position="275"/>
        <end position="314"/>
    </location>
</feature>
<proteinExistence type="predicted"/>
<name>A0A180H2Q4_PUCT1</name>
<gene>
    <name evidence="2" type="ORF">PTTG_25555</name>
</gene>
<reference evidence="2" key="2">
    <citation type="submission" date="2016-05" db="EMBL/GenBank/DDBJ databases">
        <title>Comparative analysis highlights variable genome content of wheat rusts and divergence of the mating loci.</title>
        <authorList>
            <person name="Cuomo C.A."/>
            <person name="Bakkeren G."/>
            <person name="Szabo L."/>
            <person name="Khalil H."/>
            <person name="Joly D."/>
            <person name="Goldberg J."/>
            <person name="Young S."/>
            <person name="Zeng Q."/>
            <person name="Fellers J."/>
        </authorList>
    </citation>
    <scope>NUCLEOTIDE SEQUENCE [LARGE SCALE GENOMIC DNA]</scope>
    <source>
        <strain evidence="2">1-1 BBBD Race 1</strain>
    </source>
</reference>
<feature type="region of interest" description="Disordered" evidence="1">
    <location>
        <begin position="1"/>
        <end position="73"/>
    </location>
</feature>
<reference evidence="3" key="4">
    <citation type="submission" date="2025-05" db="UniProtKB">
        <authorList>
            <consortium name="EnsemblFungi"/>
        </authorList>
    </citation>
    <scope>IDENTIFICATION</scope>
    <source>
        <strain evidence="3">isolate 1-1 / race 1 (BBBD)</strain>
    </source>
</reference>
<organism evidence="2">
    <name type="scientific">Puccinia triticina (isolate 1-1 / race 1 (BBBD))</name>
    <name type="common">Brown leaf rust fungus</name>
    <dbReference type="NCBI Taxonomy" id="630390"/>
    <lineage>
        <taxon>Eukaryota</taxon>
        <taxon>Fungi</taxon>
        <taxon>Dikarya</taxon>
        <taxon>Basidiomycota</taxon>
        <taxon>Pucciniomycotina</taxon>
        <taxon>Pucciniomycetes</taxon>
        <taxon>Pucciniales</taxon>
        <taxon>Pucciniaceae</taxon>
        <taxon>Puccinia</taxon>
    </lineage>
</organism>
<dbReference type="VEuPathDB" id="FungiDB:PTTG_25555"/>
<reference evidence="2" key="1">
    <citation type="submission" date="2009-11" db="EMBL/GenBank/DDBJ databases">
        <authorList>
            <consortium name="The Broad Institute Genome Sequencing Platform"/>
            <person name="Ward D."/>
            <person name="Feldgarden M."/>
            <person name="Earl A."/>
            <person name="Young S.K."/>
            <person name="Zeng Q."/>
            <person name="Koehrsen M."/>
            <person name="Alvarado L."/>
            <person name="Berlin A."/>
            <person name="Bochicchio J."/>
            <person name="Borenstein D."/>
            <person name="Chapman S.B."/>
            <person name="Chen Z."/>
            <person name="Engels R."/>
            <person name="Freedman E."/>
            <person name="Gellesch M."/>
            <person name="Goldberg J."/>
            <person name="Griggs A."/>
            <person name="Gujja S."/>
            <person name="Heilman E."/>
            <person name="Heiman D."/>
            <person name="Hepburn T."/>
            <person name="Howarth C."/>
            <person name="Jen D."/>
            <person name="Larson L."/>
            <person name="Lewis B."/>
            <person name="Mehta T."/>
            <person name="Park D."/>
            <person name="Pearson M."/>
            <person name="Roberts A."/>
            <person name="Saif S."/>
            <person name="Shea T."/>
            <person name="Shenoy N."/>
            <person name="Sisk P."/>
            <person name="Stolte C."/>
            <person name="Sykes S."/>
            <person name="Thomson T."/>
            <person name="Walk T."/>
            <person name="White J."/>
            <person name="Yandava C."/>
            <person name="Izard J."/>
            <person name="Baranova O.V."/>
            <person name="Blanton J.M."/>
            <person name="Tanner A.C."/>
            <person name="Dewhirst F.E."/>
            <person name="Haas B."/>
            <person name="Nusbaum C."/>
            <person name="Birren B."/>
        </authorList>
    </citation>
    <scope>NUCLEOTIDE SEQUENCE [LARGE SCALE GENOMIC DNA]</scope>
    <source>
        <strain evidence="2">1-1 BBBD Race 1</strain>
    </source>
</reference>
<sequence length="314" mass="34338">MRCLPEFPPSSLPQGHVFASTRKKGSEPTSFGVPSDFQPDPCCPIRKSPTPEFSQSESPSPDPVSAPRGNPLPRAIDHVLEKISEMMRPGLSASKSPKKKPSISLSVSAALLTAEKMNTWILLRNIKIDPQEVKVSSGTLVEGSGPMVFSALRPPVARLLSYPINLQEEVKLSLPSPICLQDEVKLASRSFSNSTNQQPSFQSQIRLHNENKLADPDPSSDSDPAECLCSPQVHLRNEGKLVPRCLGFLRRHRSIKLSPPKECVAQSRDSLQMVGGCGGHTGRGPQEHQNHQVKKINNLTSKTLQPQDSQDPSR</sequence>
<evidence type="ECO:0000313" key="3">
    <source>
        <dbReference type="EnsemblFungi" id="PTTG_25555-t43_1-p1"/>
    </source>
</evidence>
<dbReference type="EMBL" id="ADAS02000005">
    <property type="protein sequence ID" value="OAV98898.1"/>
    <property type="molecule type" value="Genomic_DNA"/>
</dbReference>
<feature type="compositionally biased region" description="Polar residues" evidence="1">
    <location>
        <begin position="295"/>
        <end position="314"/>
    </location>
</feature>
<feature type="compositionally biased region" description="Pro residues" evidence="1">
    <location>
        <begin position="1"/>
        <end position="11"/>
    </location>
</feature>